<evidence type="ECO:0000256" key="6">
    <source>
        <dbReference type="ARBA" id="ARBA00022840"/>
    </source>
</evidence>
<keyword evidence="3" id="KW-0547">Nucleotide-binding</keyword>
<dbReference type="SUPFAM" id="SSF52540">
    <property type="entry name" value="P-loop containing nucleoside triphosphate hydrolases"/>
    <property type="match status" value="1"/>
</dbReference>
<evidence type="ECO:0000256" key="1">
    <source>
        <dbReference type="ARBA" id="ARBA00008792"/>
    </source>
</evidence>
<dbReference type="Pfam" id="PF07717">
    <property type="entry name" value="OB_NTP_bind"/>
    <property type="match status" value="1"/>
</dbReference>
<keyword evidence="11" id="KW-1185">Reference proteome</keyword>
<dbReference type="Proteomes" id="UP001565368">
    <property type="component" value="Unassembled WGS sequence"/>
</dbReference>
<feature type="compositionally biased region" description="Basic and acidic residues" evidence="7">
    <location>
        <begin position="166"/>
        <end position="180"/>
    </location>
</feature>
<dbReference type="EC" id="3.6.4.13" evidence="2"/>
<evidence type="ECO:0000259" key="9">
    <source>
        <dbReference type="PROSITE" id="PS51194"/>
    </source>
</evidence>
<feature type="compositionally biased region" description="Basic and acidic residues" evidence="7">
    <location>
        <begin position="107"/>
        <end position="126"/>
    </location>
</feature>
<organism evidence="10 11">
    <name type="scientific">Vanrija albida</name>
    <dbReference type="NCBI Taxonomy" id="181172"/>
    <lineage>
        <taxon>Eukaryota</taxon>
        <taxon>Fungi</taxon>
        <taxon>Dikarya</taxon>
        <taxon>Basidiomycota</taxon>
        <taxon>Agaricomycotina</taxon>
        <taxon>Tremellomycetes</taxon>
        <taxon>Trichosporonales</taxon>
        <taxon>Trichosporonaceae</taxon>
        <taxon>Vanrija</taxon>
    </lineage>
</organism>
<dbReference type="PROSITE" id="PS51194">
    <property type="entry name" value="HELICASE_CTER"/>
    <property type="match status" value="1"/>
</dbReference>
<feature type="region of interest" description="Disordered" evidence="7">
    <location>
        <begin position="79"/>
        <end position="399"/>
    </location>
</feature>
<dbReference type="PANTHER" id="PTHR18934">
    <property type="entry name" value="ATP-DEPENDENT RNA HELICASE"/>
    <property type="match status" value="1"/>
</dbReference>
<feature type="compositionally biased region" description="Polar residues" evidence="7">
    <location>
        <begin position="278"/>
        <end position="292"/>
    </location>
</feature>
<dbReference type="InterPro" id="IPR014001">
    <property type="entry name" value="Helicase_ATP-bd"/>
</dbReference>
<feature type="compositionally biased region" description="Basic and acidic residues" evidence="7">
    <location>
        <begin position="32"/>
        <end position="49"/>
    </location>
</feature>
<evidence type="ECO:0000256" key="5">
    <source>
        <dbReference type="ARBA" id="ARBA00022806"/>
    </source>
</evidence>
<evidence type="ECO:0000256" key="2">
    <source>
        <dbReference type="ARBA" id="ARBA00012552"/>
    </source>
</evidence>
<dbReference type="InterPro" id="IPR002464">
    <property type="entry name" value="DNA/RNA_helicase_DEAH_CS"/>
</dbReference>
<dbReference type="InterPro" id="IPR007502">
    <property type="entry name" value="Helicase-assoc_dom"/>
</dbReference>
<feature type="domain" description="Helicase ATP-binding" evidence="8">
    <location>
        <begin position="491"/>
        <end position="674"/>
    </location>
</feature>
<feature type="compositionally biased region" description="Acidic residues" evidence="7">
    <location>
        <begin position="135"/>
        <end position="146"/>
    </location>
</feature>
<dbReference type="PROSITE" id="PS51192">
    <property type="entry name" value="HELICASE_ATP_BIND_1"/>
    <property type="match status" value="1"/>
</dbReference>
<dbReference type="Pfam" id="PF04408">
    <property type="entry name" value="WHD_HA2"/>
    <property type="match status" value="1"/>
</dbReference>
<dbReference type="Gene3D" id="3.40.50.300">
    <property type="entry name" value="P-loop containing nucleotide triphosphate hydrolases"/>
    <property type="match status" value="2"/>
</dbReference>
<keyword evidence="4 10" id="KW-0378">Hydrolase</keyword>
<dbReference type="InterPro" id="IPR011545">
    <property type="entry name" value="DEAD/DEAH_box_helicase_dom"/>
</dbReference>
<dbReference type="Pfam" id="PF21010">
    <property type="entry name" value="HA2_C"/>
    <property type="match status" value="1"/>
</dbReference>
<dbReference type="SMART" id="SM00490">
    <property type="entry name" value="HELICc"/>
    <property type="match status" value="1"/>
</dbReference>
<feature type="compositionally biased region" description="Acidic residues" evidence="7">
    <location>
        <begin position="334"/>
        <end position="390"/>
    </location>
</feature>
<dbReference type="RefSeq" id="XP_069210551.1">
    <property type="nucleotide sequence ID" value="XM_069353133.1"/>
</dbReference>
<evidence type="ECO:0000313" key="10">
    <source>
        <dbReference type="EMBL" id="KAL1410607.1"/>
    </source>
</evidence>
<dbReference type="Pfam" id="PF00270">
    <property type="entry name" value="DEAD"/>
    <property type="match status" value="1"/>
</dbReference>
<keyword evidence="5 10" id="KW-0347">Helicase</keyword>
<protein>
    <recommendedName>
        <fullName evidence="2">RNA helicase</fullName>
        <ecNumber evidence="2">3.6.4.13</ecNumber>
    </recommendedName>
</protein>
<feature type="region of interest" description="Disordered" evidence="7">
    <location>
        <begin position="744"/>
        <end position="798"/>
    </location>
</feature>
<evidence type="ECO:0000256" key="3">
    <source>
        <dbReference type="ARBA" id="ARBA00022741"/>
    </source>
</evidence>
<feature type="region of interest" description="Disordered" evidence="7">
    <location>
        <begin position="1"/>
        <end position="59"/>
    </location>
</feature>
<sequence>MPPAPVHQRYNAKARGSTVGGSAHKKRKRKGKGDAEPEEEKMTQPHHDPTMSAKKRKRVDSYIAKKLMLERRDETLKTLASLQPSKDTSRSLLTTASLGQNPLKPTSAKEREDRVEDRVVRRGIERVKRRRGDADMEDDDDNDSDGVEVVNTVAKTEGVATTVLETKAEKRAREKAEAKGVKGSIKASKASWNPNARKAKAEASSSDFDSSDSGNDSASEDEEPEAGPSSPKPAAGSALKSATGSALKPAAGSALKPATGSALKTPAGSALKPATGSALKSATGSALKSTVGSALKSGAGSALKTADGGVFQPRVVVRGPKKFAPARSRPAAESAEESEGESSELEDDSDEDESDSDEEDGSDDGDEEDDDEDDSDEGGSDDDSEAEDDEPKGRSSGFKNWALKQMGTEQKEEHPDLLATATSDGPKTYFPAPGKTGEFVGPMGATLVVPDSSLLTGGEAGSSKRPAVKRRPSVAEARMDLPILAEEQGIVEAVLMYPVVVICGETGSGKTTQVPQMLYEAGFGFPGSNNPGMIAVTQPRRVAAVSLAERVRDELGLDRNSGVVAHQIRYSSTTAPETAIKFMTDGVLLRELASDFLLSRYSVVVVDEAHERGVNTDVLIGVLSRVARLREKRWREAKDAKDKLSPLRIVIMSATLRVSDFAENPTLFPTPPPVIHIGARQHPVTMHFSRRTNSDYVGEAFKKVCKIHARLPAGAILVFLTGQSEIMGLCRKLEKKYAKANGKAKAKAVKPATEEGTLPPEVVEPEDVELGGDKDLAADVDDGAAESDPEGLDTDEDEPQIFDEESDAPMTVLPLYSLLPQDQQMAVFNPPPEGHRLVIVSTNVAETSLTIPGVRYVVDCGRAKERQFDAASGVQSFAVSWISKASAAQRAGRAGRTGPGHCYRLYSSALFEDQFAQFSQPEILRMSIEGVVLQMKAMNIDAVTNFPFPTPPDRHALAKAEKLLQHLGALDKPVATRMVAGVQKSGVAGGQITDLGRAMASFPVSPRFAKMLVVGAQNNCLPYIIAIVAGLSVGDPFIHENTLELDEDGSDGEREAELAHIRSDDVRDKERRKDLRGKFFKRQSAFNGKGESDMFKLLTAIGAYEHNPTAAFCNEYFLRHKAMQEIQQLRSQISNIAKVAKARLEPPSDKERKIIRQILTAGFIDQVGVLESIALKKGSSAHGSTRGIPYRAIGVPEPVYIHPSSVLFHHAPPDYIVFTELVRTSKVWVKGVTKIQPSWLAVLGKDLCTFSRPVESAGAKAKLNAAGNEREVIVVPHFGDLGVDLPPVKRKQRRDGTRWITLDE</sequence>
<name>A0ABR3Q7I7_9TREE</name>
<dbReference type="Gene3D" id="1.20.120.1080">
    <property type="match status" value="1"/>
</dbReference>
<evidence type="ECO:0000313" key="11">
    <source>
        <dbReference type="Proteomes" id="UP001565368"/>
    </source>
</evidence>
<dbReference type="CDD" id="cd18791">
    <property type="entry name" value="SF2_C_RHA"/>
    <property type="match status" value="1"/>
</dbReference>
<dbReference type="InterPro" id="IPR048333">
    <property type="entry name" value="HA2_WH"/>
</dbReference>
<proteinExistence type="inferred from homology"/>
<gene>
    <name evidence="10" type="primary">ECM16</name>
    <name evidence="10" type="ORF">Q8F55_004624</name>
</gene>
<dbReference type="GO" id="GO:0003724">
    <property type="term" value="F:RNA helicase activity"/>
    <property type="evidence" value="ECO:0007669"/>
    <property type="project" value="UniProtKB-EC"/>
</dbReference>
<dbReference type="InterPro" id="IPR011709">
    <property type="entry name" value="DEAD-box_helicase_OB_fold"/>
</dbReference>
<dbReference type="SMART" id="SM00847">
    <property type="entry name" value="HA2"/>
    <property type="match status" value="1"/>
</dbReference>
<keyword evidence="6" id="KW-0067">ATP-binding</keyword>
<reference evidence="10 11" key="1">
    <citation type="submission" date="2023-08" db="EMBL/GenBank/DDBJ databases">
        <title>Annotated Genome Sequence of Vanrija albida AlHP1.</title>
        <authorList>
            <person name="Herzog R."/>
        </authorList>
    </citation>
    <scope>NUCLEOTIDE SEQUENCE [LARGE SCALE GENOMIC DNA]</scope>
    <source>
        <strain evidence="10 11">AlHP1</strain>
    </source>
</reference>
<dbReference type="EMBL" id="JBBXJM010000003">
    <property type="protein sequence ID" value="KAL1410607.1"/>
    <property type="molecule type" value="Genomic_DNA"/>
</dbReference>
<comment type="caution">
    <text evidence="10">The sequence shown here is derived from an EMBL/GenBank/DDBJ whole genome shotgun (WGS) entry which is preliminary data.</text>
</comment>
<comment type="similarity">
    <text evidence="1">Belongs to the DEAD box helicase family. DEAH subfamily.</text>
</comment>
<dbReference type="GeneID" id="95985667"/>
<dbReference type="CDD" id="cd17982">
    <property type="entry name" value="DEXHc_DHX37"/>
    <property type="match status" value="1"/>
</dbReference>
<feature type="domain" description="Helicase C-terminal" evidence="9">
    <location>
        <begin position="703"/>
        <end position="939"/>
    </location>
</feature>
<dbReference type="SMART" id="SM00487">
    <property type="entry name" value="DEXDc"/>
    <property type="match status" value="1"/>
</dbReference>
<feature type="compositionally biased region" description="Low complexity" evidence="7">
    <location>
        <begin position="202"/>
        <end position="217"/>
    </location>
</feature>
<dbReference type="PROSITE" id="PS00690">
    <property type="entry name" value="DEAH_ATP_HELICASE"/>
    <property type="match status" value="1"/>
</dbReference>
<evidence type="ECO:0000256" key="4">
    <source>
        <dbReference type="ARBA" id="ARBA00022801"/>
    </source>
</evidence>
<accession>A0ABR3Q7I7</accession>
<dbReference type="Pfam" id="PF00271">
    <property type="entry name" value="Helicase_C"/>
    <property type="match status" value="1"/>
</dbReference>
<evidence type="ECO:0000256" key="7">
    <source>
        <dbReference type="SAM" id="MobiDB-lite"/>
    </source>
</evidence>
<dbReference type="GO" id="GO:0016787">
    <property type="term" value="F:hydrolase activity"/>
    <property type="evidence" value="ECO:0007669"/>
    <property type="project" value="UniProtKB-KW"/>
</dbReference>
<dbReference type="PANTHER" id="PTHR18934:SF99">
    <property type="entry name" value="ATP-DEPENDENT RNA HELICASE DHX37-RELATED"/>
    <property type="match status" value="1"/>
</dbReference>
<dbReference type="InterPro" id="IPR001650">
    <property type="entry name" value="Helicase_C-like"/>
</dbReference>
<evidence type="ECO:0000259" key="8">
    <source>
        <dbReference type="PROSITE" id="PS51192"/>
    </source>
</evidence>
<dbReference type="InterPro" id="IPR027417">
    <property type="entry name" value="P-loop_NTPase"/>
</dbReference>
<feature type="compositionally biased region" description="Polar residues" evidence="7">
    <location>
        <begin position="79"/>
        <end position="104"/>
    </location>
</feature>
<feature type="compositionally biased region" description="Acidic residues" evidence="7">
    <location>
        <begin position="778"/>
        <end position="798"/>
    </location>
</feature>